<reference evidence="11 12" key="1">
    <citation type="submission" date="2017-08" db="EMBL/GenBank/DDBJ databases">
        <title>Acidophilic green algal genome provides insights into adaptation to an acidic environment.</title>
        <authorList>
            <person name="Hirooka S."/>
            <person name="Hirose Y."/>
            <person name="Kanesaki Y."/>
            <person name="Higuchi S."/>
            <person name="Fujiwara T."/>
            <person name="Onuma R."/>
            <person name="Era A."/>
            <person name="Ohbayashi R."/>
            <person name="Uzuka A."/>
            <person name="Nozaki H."/>
            <person name="Yoshikawa H."/>
            <person name="Miyagishima S.Y."/>
        </authorList>
    </citation>
    <scope>NUCLEOTIDE SEQUENCE [LARGE SCALE GENOMIC DNA]</scope>
    <source>
        <strain evidence="11 12">NIES-2499</strain>
    </source>
</reference>
<accession>A0A250X028</accession>
<keyword evidence="6" id="KW-0408">Iron</keyword>
<keyword evidence="3" id="KW-0349">Heme</keyword>
<evidence type="ECO:0000313" key="11">
    <source>
        <dbReference type="EMBL" id="GAX76433.1"/>
    </source>
</evidence>
<comment type="cofactor">
    <cofactor evidence="1">
        <name>heme b</name>
        <dbReference type="ChEBI" id="CHEBI:60344"/>
    </cofactor>
</comment>
<dbReference type="STRING" id="1157962.A0A250X028"/>
<dbReference type="GO" id="GO:0046872">
    <property type="term" value="F:metal ion binding"/>
    <property type="evidence" value="ECO:0007669"/>
    <property type="project" value="UniProtKB-KW"/>
</dbReference>
<evidence type="ECO:0000256" key="6">
    <source>
        <dbReference type="ARBA" id="ARBA00023004"/>
    </source>
</evidence>
<sequence>MRPSWLMSSRAHERKNLAHLAVEVDYKAVKEDLVALLTDSQPFWPADNGNYGPLFIRLAWHCAGSYRIWDGRGGCDGGRQRFDPERSWPDNTNLDKARSLLRPIKLKYGPGLSWGDLIILSGTVAIEAIVGGPSSGFVQDVWMTLMVSQA</sequence>
<dbReference type="InterPro" id="IPR002016">
    <property type="entry name" value="Haem_peroxidase"/>
</dbReference>
<comment type="caution">
    <text evidence="11">The sequence shown here is derived from an EMBL/GenBank/DDBJ whole genome shotgun (WGS) entry which is preliminary data.</text>
</comment>
<dbReference type="Gene3D" id="1.10.520.10">
    <property type="match status" value="1"/>
</dbReference>
<dbReference type="EMBL" id="BEGY01000017">
    <property type="protein sequence ID" value="GAX76433.1"/>
    <property type="molecule type" value="Genomic_DNA"/>
</dbReference>
<dbReference type="GO" id="GO:0005829">
    <property type="term" value="C:cytosol"/>
    <property type="evidence" value="ECO:0007669"/>
    <property type="project" value="TreeGrafter"/>
</dbReference>
<dbReference type="GO" id="GO:0004096">
    <property type="term" value="F:catalase activity"/>
    <property type="evidence" value="ECO:0007669"/>
    <property type="project" value="InterPro"/>
</dbReference>
<evidence type="ECO:0000256" key="8">
    <source>
        <dbReference type="ARBA" id="ARBA00049145"/>
    </source>
</evidence>
<dbReference type="GO" id="GO:0070301">
    <property type="term" value="P:cellular response to hydrogen peroxide"/>
    <property type="evidence" value="ECO:0007669"/>
    <property type="project" value="TreeGrafter"/>
</dbReference>
<dbReference type="InterPro" id="IPR000763">
    <property type="entry name" value="Catalase_peroxidase"/>
</dbReference>
<evidence type="ECO:0000256" key="5">
    <source>
        <dbReference type="ARBA" id="ARBA00023002"/>
    </source>
</evidence>
<keyword evidence="5" id="KW-0560">Oxidoreductase</keyword>
<dbReference type="InterPro" id="IPR019794">
    <property type="entry name" value="Peroxidases_AS"/>
</dbReference>
<feature type="domain" description="Plant heme peroxidase family profile" evidence="10">
    <location>
        <begin position="46"/>
        <end position="135"/>
    </location>
</feature>
<keyword evidence="12" id="KW-1185">Reference proteome</keyword>
<evidence type="ECO:0000313" key="12">
    <source>
        <dbReference type="Proteomes" id="UP000232323"/>
    </source>
</evidence>
<comment type="catalytic activity">
    <reaction evidence="8">
        <text>2 H2O2 = O2 + 2 H2O</text>
        <dbReference type="Rhea" id="RHEA:20309"/>
        <dbReference type="ChEBI" id="CHEBI:15377"/>
        <dbReference type="ChEBI" id="CHEBI:15379"/>
        <dbReference type="ChEBI" id="CHEBI:16240"/>
        <dbReference type="EC" id="1.11.1.21"/>
    </reaction>
</comment>
<dbReference type="OrthoDB" id="407695at2759"/>
<dbReference type="PANTHER" id="PTHR30555">
    <property type="entry name" value="HYDROPEROXIDASE I, BIFUNCTIONAL CATALASE-PEROXIDASE"/>
    <property type="match status" value="1"/>
</dbReference>
<keyword evidence="4" id="KW-0479">Metal-binding</keyword>
<proteinExistence type="inferred from homology"/>
<evidence type="ECO:0000256" key="1">
    <source>
        <dbReference type="ARBA" id="ARBA00001970"/>
    </source>
</evidence>
<dbReference type="PROSITE" id="PS00436">
    <property type="entry name" value="PEROXIDASE_2"/>
    <property type="match status" value="1"/>
</dbReference>
<evidence type="ECO:0000256" key="7">
    <source>
        <dbReference type="ARBA" id="ARBA00023324"/>
    </source>
</evidence>
<dbReference type="Proteomes" id="UP000232323">
    <property type="component" value="Unassembled WGS sequence"/>
</dbReference>
<organism evidence="11 12">
    <name type="scientific">Chlamydomonas eustigma</name>
    <dbReference type="NCBI Taxonomy" id="1157962"/>
    <lineage>
        <taxon>Eukaryota</taxon>
        <taxon>Viridiplantae</taxon>
        <taxon>Chlorophyta</taxon>
        <taxon>core chlorophytes</taxon>
        <taxon>Chlorophyceae</taxon>
        <taxon>CS clade</taxon>
        <taxon>Chlamydomonadales</taxon>
        <taxon>Chlamydomonadaceae</taxon>
        <taxon>Chlamydomonas</taxon>
    </lineage>
</organism>
<dbReference type="GO" id="GO:0020037">
    <property type="term" value="F:heme binding"/>
    <property type="evidence" value="ECO:0007669"/>
    <property type="project" value="InterPro"/>
</dbReference>
<evidence type="ECO:0000256" key="9">
    <source>
        <dbReference type="RuleBase" id="RU004241"/>
    </source>
</evidence>
<dbReference type="InterPro" id="IPR002207">
    <property type="entry name" value="Peroxidase_I"/>
</dbReference>
<dbReference type="GO" id="GO:0042744">
    <property type="term" value="P:hydrogen peroxide catabolic process"/>
    <property type="evidence" value="ECO:0007669"/>
    <property type="project" value="UniProtKB-KW"/>
</dbReference>
<comment type="similarity">
    <text evidence="9">Belongs to the peroxidase family.</text>
</comment>
<evidence type="ECO:0000256" key="4">
    <source>
        <dbReference type="ARBA" id="ARBA00022723"/>
    </source>
</evidence>
<evidence type="ECO:0000259" key="10">
    <source>
        <dbReference type="Pfam" id="PF00141"/>
    </source>
</evidence>
<dbReference type="PRINTS" id="PR00459">
    <property type="entry name" value="ASPEROXIDASE"/>
</dbReference>
<dbReference type="AlphaFoldDB" id="A0A250X028"/>
<keyword evidence="2" id="KW-0575">Peroxidase</keyword>
<dbReference type="InterPro" id="IPR010255">
    <property type="entry name" value="Haem_peroxidase_sf"/>
</dbReference>
<dbReference type="PANTHER" id="PTHR30555:SF0">
    <property type="entry name" value="CATALASE-PEROXIDASE"/>
    <property type="match status" value="1"/>
</dbReference>
<evidence type="ECO:0000256" key="3">
    <source>
        <dbReference type="ARBA" id="ARBA00022617"/>
    </source>
</evidence>
<dbReference type="SUPFAM" id="SSF48113">
    <property type="entry name" value="Heme-dependent peroxidases"/>
    <property type="match status" value="1"/>
</dbReference>
<gene>
    <name evidence="11" type="ORF">CEUSTIGMA_g3878.t1</name>
</gene>
<name>A0A250X028_9CHLO</name>
<keyword evidence="7" id="KW-0376">Hydrogen peroxide</keyword>
<dbReference type="Pfam" id="PF00141">
    <property type="entry name" value="peroxidase"/>
    <property type="match status" value="1"/>
</dbReference>
<protein>
    <recommendedName>
        <fullName evidence="10">Plant heme peroxidase family profile domain-containing protein</fullName>
    </recommendedName>
</protein>
<evidence type="ECO:0000256" key="2">
    <source>
        <dbReference type="ARBA" id="ARBA00022559"/>
    </source>
</evidence>